<keyword evidence="5 9" id="KW-0540">Nuclease</keyword>
<name>A0A2A9DRD0_9CORY</name>
<keyword evidence="9" id="KW-0699">rRNA-binding</keyword>
<dbReference type="GO" id="GO:0046872">
    <property type="term" value="F:metal ion binding"/>
    <property type="evidence" value="ECO:0007669"/>
    <property type="project" value="UniProtKB-KW"/>
</dbReference>
<evidence type="ECO:0000256" key="3">
    <source>
        <dbReference type="ARBA" id="ARBA00022552"/>
    </source>
</evidence>
<dbReference type="GO" id="GO:0019843">
    <property type="term" value="F:rRNA binding"/>
    <property type="evidence" value="ECO:0007669"/>
    <property type="project" value="UniProtKB-KW"/>
</dbReference>
<feature type="active site" evidence="9">
    <location>
        <position position="70"/>
    </location>
</feature>
<dbReference type="GO" id="GO:0006364">
    <property type="term" value="P:rRNA processing"/>
    <property type="evidence" value="ECO:0007669"/>
    <property type="project" value="UniProtKB-UniRule"/>
</dbReference>
<comment type="caution">
    <text evidence="12">The sequence shown here is derived from an EMBL/GenBank/DDBJ whole genome shotgun (WGS) entry which is preliminary data.</text>
</comment>
<evidence type="ECO:0000259" key="11">
    <source>
        <dbReference type="PROSITE" id="PS50142"/>
    </source>
</evidence>
<dbReference type="Gene3D" id="3.30.160.20">
    <property type="match status" value="1"/>
</dbReference>
<dbReference type="GO" id="GO:0010468">
    <property type="term" value="P:regulation of gene expression"/>
    <property type="evidence" value="ECO:0007669"/>
    <property type="project" value="TreeGrafter"/>
</dbReference>
<dbReference type="PROSITE" id="PS00517">
    <property type="entry name" value="RNASE_3_1"/>
    <property type="match status" value="1"/>
</dbReference>
<dbReference type="HAMAP" id="MF_00104">
    <property type="entry name" value="RNase_III"/>
    <property type="match status" value="1"/>
</dbReference>
<dbReference type="NCBIfam" id="TIGR02191">
    <property type="entry name" value="RNaseIII"/>
    <property type="match status" value="1"/>
</dbReference>
<evidence type="ECO:0000256" key="8">
    <source>
        <dbReference type="ARBA" id="ARBA00022884"/>
    </source>
</evidence>
<evidence type="ECO:0000256" key="2">
    <source>
        <dbReference type="ARBA" id="ARBA00010183"/>
    </source>
</evidence>
<keyword evidence="13" id="KW-1185">Reference proteome</keyword>
<dbReference type="RefSeq" id="WP_408608310.1">
    <property type="nucleotide sequence ID" value="NZ_LS483464.1"/>
</dbReference>
<comment type="catalytic activity">
    <reaction evidence="1 9">
        <text>Endonucleolytic cleavage to 5'-phosphomonoester.</text>
        <dbReference type="EC" id="3.1.26.3"/>
    </reaction>
</comment>
<feature type="domain" description="RNase III" evidence="11">
    <location>
        <begin position="34"/>
        <end position="153"/>
    </location>
</feature>
<feature type="binding site" evidence="9">
    <location>
        <position position="142"/>
    </location>
    <ligand>
        <name>Mg(2+)</name>
        <dbReference type="ChEBI" id="CHEBI:18420"/>
    </ligand>
</feature>
<keyword evidence="8 9" id="KW-0694">RNA-binding</keyword>
<dbReference type="InterPro" id="IPR014720">
    <property type="entry name" value="dsRBD_dom"/>
</dbReference>
<feature type="active site" evidence="9">
    <location>
        <position position="142"/>
    </location>
</feature>
<dbReference type="SUPFAM" id="SSF69065">
    <property type="entry name" value="RNase III domain-like"/>
    <property type="match status" value="1"/>
</dbReference>
<dbReference type="SUPFAM" id="SSF54768">
    <property type="entry name" value="dsRNA-binding domain-like"/>
    <property type="match status" value="1"/>
</dbReference>
<proteinExistence type="inferred from homology"/>
<feature type="binding site" evidence="9">
    <location>
        <position position="66"/>
    </location>
    <ligand>
        <name>Mg(2+)</name>
        <dbReference type="ChEBI" id="CHEBI:18420"/>
    </ligand>
</feature>
<dbReference type="InterPro" id="IPR000999">
    <property type="entry name" value="RNase_III_dom"/>
</dbReference>
<feature type="binding site" evidence="9">
    <location>
        <position position="139"/>
    </location>
    <ligand>
        <name>Mg(2+)</name>
        <dbReference type="ChEBI" id="CHEBI:18420"/>
    </ligand>
</feature>
<evidence type="ECO:0000259" key="10">
    <source>
        <dbReference type="PROSITE" id="PS50137"/>
    </source>
</evidence>
<keyword evidence="9" id="KW-0479">Metal-binding</keyword>
<keyword evidence="9" id="KW-0819">tRNA processing</keyword>
<evidence type="ECO:0000256" key="6">
    <source>
        <dbReference type="ARBA" id="ARBA00022759"/>
    </source>
</evidence>
<keyword evidence="7 9" id="KW-0378">Hydrolase</keyword>
<dbReference type="SMART" id="SM00535">
    <property type="entry name" value="RIBOc"/>
    <property type="match status" value="1"/>
</dbReference>
<dbReference type="PROSITE" id="PS50142">
    <property type="entry name" value="RNASE_3_2"/>
    <property type="match status" value="1"/>
</dbReference>
<protein>
    <recommendedName>
        <fullName evidence="9">Ribonuclease 3</fullName>
        <ecNumber evidence="9">3.1.26.3</ecNumber>
    </recommendedName>
    <alternativeName>
        <fullName evidence="9">Ribonuclease III</fullName>
        <shortName evidence="9">RNase III</shortName>
    </alternativeName>
</protein>
<keyword evidence="3 9" id="KW-0698">rRNA processing</keyword>
<dbReference type="FunFam" id="1.10.1520.10:FF:000001">
    <property type="entry name" value="Ribonuclease 3"/>
    <property type="match status" value="1"/>
</dbReference>
<dbReference type="GO" id="GO:0006397">
    <property type="term" value="P:mRNA processing"/>
    <property type="evidence" value="ECO:0007669"/>
    <property type="project" value="UniProtKB-UniRule"/>
</dbReference>
<dbReference type="PANTHER" id="PTHR11207:SF0">
    <property type="entry name" value="RIBONUCLEASE 3"/>
    <property type="match status" value="1"/>
</dbReference>
<organism evidence="12 13">
    <name type="scientific">Corynebacterium renale</name>
    <dbReference type="NCBI Taxonomy" id="1724"/>
    <lineage>
        <taxon>Bacteria</taxon>
        <taxon>Bacillati</taxon>
        <taxon>Actinomycetota</taxon>
        <taxon>Actinomycetes</taxon>
        <taxon>Mycobacteriales</taxon>
        <taxon>Corynebacteriaceae</taxon>
        <taxon>Corynebacterium</taxon>
    </lineage>
</organism>
<evidence type="ECO:0000256" key="7">
    <source>
        <dbReference type="ARBA" id="ARBA00022801"/>
    </source>
</evidence>
<comment type="subcellular location">
    <subcellularLocation>
        <location evidence="9">Cytoplasm</location>
    </subcellularLocation>
</comment>
<dbReference type="Proteomes" id="UP000221653">
    <property type="component" value="Unassembled WGS sequence"/>
</dbReference>
<dbReference type="CDD" id="cd10845">
    <property type="entry name" value="DSRM_RNAse_III_family"/>
    <property type="match status" value="1"/>
</dbReference>
<dbReference type="AlphaFoldDB" id="A0A2A9DRD0"/>
<dbReference type="PANTHER" id="PTHR11207">
    <property type="entry name" value="RIBONUCLEASE III"/>
    <property type="match status" value="1"/>
</dbReference>
<comment type="cofactor">
    <cofactor evidence="9">
        <name>Mg(2+)</name>
        <dbReference type="ChEBI" id="CHEBI:18420"/>
    </cofactor>
</comment>
<evidence type="ECO:0000256" key="5">
    <source>
        <dbReference type="ARBA" id="ARBA00022722"/>
    </source>
</evidence>
<keyword evidence="6 9" id="KW-0255">Endonuclease</keyword>
<dbReference type="GO" id="GO:0005737">
    <property type="term" value="C:cytoplasm"/>
    <property type="evidence" value="ECO:0007669"/>
    <property type="project" value="UniProtKB-SubCell"/>
</dbReference>
<dbReference type="GO" id="GO:0003725">
    <property type="term" value="F:double-stranded RNA binding"/>
    <property type="evidence" value="ECO:0007669"/>
    <property type="project" value="TreeGrafter"/>
</dbReference>
<accession>A0A2A9DRD0</accession>
<dbReference type="GO" id="GO:0004525">
    <property type="term" value="F:ribonuclease III activity"/>
    <property type="evidence" value="ECO:0007669"/>
    <property type="project" value="UniProtKB-UniRule"/>
</dbReference>
<keyword evidence="4 9" id="KW-0507">mRNA processing</keyword>
<dbReference type="PROSITE" id="PS50137">
    <property type="entry name" value="DS_RBD"/>
    <property type="match status" value="1"/>
</dbReference>
<dbReference type="Gene3D" id="1.10.1520.10">
    <property type="entry name" value="Ribonuclease III domain"/>
    <property type="match status" value="1"/>
</dbReference>
<dbReference type="Pfam" id="PF14622">
    <property type="entry name" value="Ribonucleas_3_3"/>
    <property type="match status" value="1"/>
</dbReference>
<dbReference type="EC" id="3.1.26.3" evidence="9"/>
<comment type="similarity">
    <text evidence="2">Belongs to the ribonuclease III family.</text>
</comment>
<sequence>MSRRKKKPEDCATAQQRWDDAFAQIDHSSLCRELGVDVDCELLKLALTHRSFAHEHEGLPHNERLEFLGDAVLGLVVAEKLYVDHPDRPESDISKMRASVVSRYGCAEVARNINLGAHLLLGRGELSTGGRSKESILADTTEAVLGAVYRQWGFEVAREVVLRLFADLISRAHTRGMYEDWKTALQERAAVLELPMAEYSAVKEGPEHDLTFTATVAIAGHDLGQGQGRNKKFAEQNAAHQAYLALTESGWKGLSRTLRAAAEEQNANEADEGQGVRDA</sequence>
<reference evidence="12 13" key="1">
    <citation type="submission" date="2017-10" db="EMBL/GenBank/DDBJ databases">
        <title>Sequencing the genomes of 1000 actinobacteria strains.</title>
        <authorList>
            <person name="Klenk H.-P."/>
        </authorList>
    </citation>
    <scope>NUCLEOTIDE SEQUENCE [LARGE SCALE GENOMIC DNA]</scope>
    <source>
        <strain evidence="12 13">DSM 20688</strain>
    </source>
</reference>
<gene>
    <name evidence="9" type="primary">rnc</name>
    <name evidence="12" type="ORF">ATK06_1581</name>
</gene>
<dbReference type="EMBL" id="PDJF01000001">
    <property type="protein sequence ID" value="PFG28470.1"/>
    <property type="molecule type" value="Genomic_DNA"/>
</dbReference>
<evidence type="ECO:0000256" key="1">
    <source>
        <dbReference type="ARBA" id="ARBA00000109"/>
    </source>
</evidence>
<keyword evidence="9" id="KW-0460">Magnesium</keyword>
<dbReference type="Pfam" id="PF00035">
    <property type="entry name" value="dsrm"/>
    <property type="match status" value="1"/>
</dbReference>
<evidence type="ECO:0000313" key="12">
    <source>
        <dbReference type="EMBL" id="PFG28470.1"/>
    </source>
</evidence>
<dbReference type="GO" id="GO:0008033">
    <property type="term" value="P:tRNA processing"/>
    <property type="evidence" value="ECO:0007669"/>
    <property type="project" value="UniProtKB-KW"/>
</dbReference>
<evidence type="ECO:0000313" key="13">
    <source>
        <dbReference type="Proteomes" id="UP000221653"/>
    </source>
</evidence>
<dbReference type="SMART" id="SM00358">
    <property type="entry name" value="DSRM"/>
    <property type="match status" value="1"/>
</dbReference>
<dbReference type="InterPro" id="IPR011907">
    <property type="entry name" value="RNase_III"/>
</dbReference>
<feature type="domain" description="DRBM" evidence="10">
    <location>
        <begin position="180"/>
        <end position="248"/>
    </location>
</feature>
<comment type="subunit">
    <text evidence="9">Homodimer.</text>
</comment>
<dbReference type="STRING" id="1724.GCA_001044175_01113"/>
<evidence type="ECO:0000256" key="4">
    <source>
        <dbReference type="ARBA" id="ARBA00022664"/>
    </source>
</evidence>
<dbReference type="InterPro" id="IPR036389">
    <property type="entry name" value="RNase_III_sf"/>
</dbReference>
<keyword evidence="9" id="KW-0963">Cytoplasm</keyword>
<dbReference type="CDD" id="cd00593">
    <property type="entry name" value="RIBOc"/>
    <property type="match status" value="1"/>
</dbReference>
<evidence type="ECO:0000256" key="9">
    <source>
        <dbReference type="HAMAP-Rule" id="MF_00104"/>
    </source>
</evidence>
<comment type="function">
    <text evidence="9">Digests double-stranded RNA. Involved in the processing of primary rRNA transcript to yield the immediate precursors to the large and small rRNAs (23S and 16S). Processes some mRNAs, and tRNAs when they are encoded in the rRNA operon. Processes pre-crRNA and tracrRNA of type II CRISPR loci if present in the organism.</text>
</comment>